<dbReference type="Proteomes" id="UP001064048">
    <property type="component" value="Chromosome 18"/>
</dbReference>
<dbReference type="EMBL" id="CM046118">
    <property type="protein sequence ID" value="KAI8439011.1"/>
    <property type="molecule type" value="Genomic_DNA"/>
</dbReference>
<evidence type="ECO:0000313" key="2">
    <source>
        <dbReference type="Proteomes" id="UP001064048"/>
    </source>
</evidence>
<accession>A0ACC0KS73</accession>
<reference evidence="1 2" key="1">
    <citation type="journal article" date="2022" name="Genome Biol. Evol.">
        <title>The Spruce Budworm Genome: Reconstructing the Evolutionary History of Antifreeze Proteins.</title>
        <authorList>
            <person name="Beliveau C."/>
            <person name="Gagne P."/>
            <person name="Picq S."/>
            <person name="Vernygora O."/>
            <person name="Keeling C.I."/>
            <person name="Pinkney K."/>
            <person name="Doucet D."/>
            <person name="Wen F."/>
            <person name="Johnston J.S."/>
            <person name="Maaroufi H."/>
            <person name="Boyle B."/>
            <person name="Laroche J."/>
            <person name="Dewar K."/>
            <person name="Juretic N."/>
            <person name="Blackburn G."/>
            <person name="Nisole A."/>
            <person name="Brunet B."/>
            <person name="Brandao M."/>
            <person name="Lumley L."/>
            <person name="Duan J."/>
            <person name="Quan G."/>
            <person name="Lucarotti C.J."/>
            <person name="Roe A.D."/>
            <person name="Sperling F.A.H."/>
            <person name="Levesque R.C."/>
            <person name="Cusson M."/>
        </authorList>
    </citation>
    <scope>NUCLEOTIDE SEQUENCE [LARGE SCALE GENOMIC DNA]</scope>
    <source>
        <strain evidence="1">Glfc:IPQL:Cfum</strain>
    </source>
</reference>
<protein>
    <submittedName>
        <fullName evidence="1">Uncharacterized protein</fullName>
    </submittedName>
</protein>
<gene>
    <name evidence="1" type="ORF">MSG28_011310</name>
</gene>
<sequence length="1858" mass="202806">MQDKRHGSWYRESAGGVLRELRDGEAGGRYTRAHDALGVRRADVQDGGRWACRAANAHGHVTLRLQLNVRAHLTTHVQPHTQNIRSIRHKRHLLESATELEKDLHAICLTETWITQPKIDLLKLDGYNVASSFCRSNYEGGGVSIMLKDNVVSVEQDPNAIANTFNKFFISVGAEDGRDRARGRPAQAPTENSIYLRPVESKEVHKTNKSNNSNIILVRKNVFDRLRKGGVSKPPESLYNCWAQDIGRLLRLEICRSSHVDPDWERRCSLVYDWLSTGAERRSGVMVNSGGTATINCSWSGWPSPRLEWLHNGVPLGVGVTGGRVRVQGNGEQLVISAVHRADKGVYQCMARNERDSAQASAELRLGDTAPELQYTFIEQVLRPGQVVTLKCSAAGTPPPHFTWMLDGQTLNTMAKGHRYSVEQFATKTNDVVSYLNISAVRSDDGGLYTCRAANSLGEVSHTSRLNIYGPPYVRSVGPIRAVAGRELVMYCPYSGYPISSVKWERDGSAVEWDSNMEGALRVSRVEPALAGAYTCTVTGPHGEIARRELQLVVSNPPEIEPFSFSANLQEGKRAQVSCSVTSGDMPVHFTWLKDNVPIPSSLQVEERGADFFSNLVFKEVSARHSGLYTCVASNSAAKVNYTAELVVKVSPKWITEPKDEAVLAGESVALHCQTTGSPSPQVTWMKQRGAASSDFIPIVNLGGRFQFYSNGTLWIESALPYDEGQYLCKAENGVGSPLSKTIKVDINEPARFELTSHNMTARRDAPATLLCDVRGDNPIRVQWSHNMNHLDLNTYRLSVSEAKTDSGLRSQLYVSRADRQDSGVYKCQAVNAYGHSDHYIYLSVQEKPDSPHSLSVTEILSRAVRLSWSQGFDGNSPLMAYTVQHCTLSAVGAVRVDQWHAAVTVNVSVHGSSQQNQIALTKKGDIHYEALLSGLKPHTAYMIRLAAVNQIDRSTYTEPVVVKTQEEAPSEPPSNVHVTAGGPGELHVAWRPPPREAWHGELLGYTVSCTEISPGGGPLRNSTRTLTVNGWSATELSLSALRKFTRYEVRVRAFNGVAAGPPSPPVAATTLEGVPESHPTRVACSPLSSSSMKVVWSPPPLGQHGGLIQGYKVMYSPLTSDHADVGEVKRVTTTDTYLHTLHKYTNYSVQVLAFTNAGDGRRSPPVYCMTEEDVPSAPQKIKALPYSSDSVLVSWLPPLHPNGVISHYTVYNREAGRLGKHSTFTVTVDKSKSELELMFPVRNLHENQLYEFWVSATTGSGEGESTLVVGQGPSARIPARIASFGGRVVRGLGQAALLACSCVGLPAPRSRWTHARAPVTHHAYYQVTPRGHLHIREVNEQSSGNFTCTASNLLGEDAVTYEVVAVLAPAAPALTLQYTTAGSARLHWLPPPPTGSPLLGYILQYKEASDTDWLTVELSPEVTSYTMDMLKCGSTYNAKIQARNKISIGPPCDVLTASTRGGRPKPPKPEDHVYMNATAIKINFYAWRDGGCPILGFRVSYRRAGTEHWIKVTTSLAIGLPQNKPKYLHYLVGDNLSSASHVLGDLSPATWYELAIEAVNDAGTERVTLLADTHTLAGGRIPPIKPMAPLSGGERRASLRTVVLSCAASGVVIVVTVAAIVCVVHGKRKSVTATAAAATVEHAQLGSGRHHITSHHITGQPRMARPAPDPFFCISSDHYMRDDRKLSESNEAEREKLREGQKLYSSSSINNEKSNDDSSAELYEISPYATFGVSAAHSLQFRTLARRDDDAAPPHRRRHRTCEHYRYGETKEQPAVGTGANRPVCADESSLSKCSTVEARHRMRAACAGAGWRDAHTDSDDNSDSASAANTTTKGSGGSPGSVYGSGRRSAARTTSR</sequence>
<proteinExistence type="predicted"/>
<organism evidence="1 2">
    <name type="scientific">Choristoneura fumiferana</name>
    <name type="common">Spruce budworm moth</name>
    <name type="synonym">Archips fumiferana</name>
    <dbReference type="NCBI Taxonomy" id="7141"/>
    <lineage>
        <taxon>Eukaryota</taxon>
        <taxon>Metazoa</taxon>
        <taxon>Ecdysozoa</taxon>
        <taxon>Arthropoda</taxon>
        <taxon>Hexapoda</taxon>
        <taxon>Insecta</taxon>
        <taxon>Pterygota</taxon>
        <taxon>Neoptera</taxon>
        <taxon>Endopterygota</taxon>
        <taxon>Lepidoptera</taxon>
        <taxon>Glossata</taxon>
        <taxon>Ditrysia</taxon>
        <taxon>Tortricoidea</taxon>
        <taxon>Tortricidae</taxon>
        <taxon>Tortricinae</taxon>
        <taxon>Choristoneura</taxon>
    </lineage>
</organism>
<keyword evidence="2" id="KW-1185">Reference proteome</keyword>
<name>A0ACC0KS73_CHOFU</name>
<evidence type="ECO:0000313" key="1">
    <source>
        <dbReference type="EMBL" id="KAI8439011.1"/>
    </source>
</evidence>
<comment type="caution">
    <text evidence="1">The sequence shown here is derived from an EMBL/GenBank/DDBJ whole genome shotgun (WGS) entry which is preliminary data.</text>
</comment>